<protein>
    <submittedName>
        <fullName evidence="3">Uncharacterized protein</fullName>
    </submittedName>
</protein>
<feature type="signal peptide" evidence="2">
    <location>
        <begin position="1"/>
        <end position="28"/>
    </location>
</feature>
<dbReference type="KEGG" id="saci:Sinac_3889"/>
<dbReference type="STRING" id="886293.Sinac_3889"/>
<organism evidence="3 4">
    <name type="scientific">Singulisphaera acidiphila (strain ATCC BAA-1392 / DSM 18658 / VKM B-2454 / MOB10)</name>
    <dbReference type="NCBI Taxonomy" id="886293"/>
    <lineage>
        <taxon>Bacteria</taxon>
        <taxon>Pseudomonadati</taxon>
        <taxon>Planctomycetota</taxon>
        <taxon>Planctomycetia</taxon>
        <taxon>Isosphaerales</taxon>
        <taxon>Isosphaeraceae</taxon>
        <taxon>Singulisphaera</taxon>
    </lineage>
</organism>
<feature type="compositionally biased region" description="Basic residues" evidence="1">
    <location>
        <begin position="59"/>
        <end position="74"/>
    </location>
</feature>
<accession>L0DFT0</accession>
<feature type="compositionally biased region" description="Polar residues" evidence="1">
    <location>
        <begin position="121"/>
        <end position="130"/>
    </location>
</feature>
<evidence type="ECO:0000313" key="3">
    <source>
        <dbReference type="EMBL" id="AGA28117.1"/>
    </source>
</evidence>
<dbReference type="HOGENOM" id="CLU_1019011_0_0_0"/>
<keyword evidence="4" id="KW-1185">Reference proteome</keyword>
<dbReference type="AlphaFoldDB" id="L0DFT0"/>
<evidence type="ECO:0000313" key="4">
    <source>
        <dbReference type="Proteomes" id="UP000010798"/>
    </source>
</evidence>
<feature type="compositionally biased region" description="Basic and acidic residues" evidence="1">
    <location>
        <begin position="131"/>
        <end position="154"/>
    </location>
</feature>
<gene>
    <name evidence="3" type="ordered locus">Sinac_3889</name>
</gene>
<proteinExistence type="predicted"/>
<sequence>MALDFRKCVRLLIFAMLSTLVTSTWSKAQDPEDPRGLYESYGPLTRPSAPPKPGEFHRRTPKSTKSRFAPHFRRFMGESEEDNLGENPTDGLGRAGARSSSNFTDGFFDDEDESEHENQKGFLTTHSTSRFSEKERETRHDAYREYLKERDPAKRAQLYREYIGKNSQSPSAGNSSSLRDILNSSDPASSATAPPSFGLSRPGSTTNRALPSSTSSGPAAPRGSLFSSSGSKTQAPPGRLRRNDEPAPQKSTGSPSRRSTGSARQNQNLESDR</sequence>
<keyword evidence="2" id="KW-0732">Signal</keyword>
<evidence type="ECO:0000256" key="1">
    <source>
        <dbReference type="SAM" id="MobiDB-lite"/>
    </source>
</evidence>
<feature type="compositionally biased region" description="Polar residues" evidence="1">
    <location>
        <begin position="225"/>
        <end position="234"/>
    </location>
</feature>
<dbReference type="Proteomes" id="UP000010798">
    <property type="component" value="Chromosome"/>
</dbReference>
<feature type="compositionally biased region" description="Low complexity" evidence="1">
    <location>
        <begin position="184"/>
        <end position="196"/>
    </location>
</feature>
<name>L0DFT0_SINAD</name>
<feature type="region of interest" description="Disordered" evidence="1">
    <location>
        <begin position="25"/>
        <end position="273"/>
    </location>
</feature>
<reference evidence="3 4" key="1">
    <citation type="submission" date="2012-02" db="EMBL/GenBank/DDBJ databases">
        <title>Complete sequence of chromosome of Singulisphaera acidiphila DSM 18658.</title>
        <authorList>
            <consortium name="US DOE Joint Genome Institute (JGI-PGF)"/>
            <person name="Lucas S."/>
            <person name="Copeland A."/>
            <person name="Lapidus A."/>
            <person name="Glavina del Rio T."/>
            <person name="Dalin E."/>
            <person name="Tice H."/>
            <person name="Bruce D."/>
            <person name="Goodwin L."/>
            <person name="Pitluck S."/>
            <person name="Peters L."/>
            <person name="Ovchinnikova G."/>
            <person name="Chertkov O."/>
            <person name="Kyrpides N."/>
            <person name="Mavromatis K."/>
            <person name="Ivanova N."/>
            <person name="Brettin T."/>
            <person name="Detter J.C."/>
            <person name="Han C."/>
            <person name="Larimer F."/>
            <person name="Land M."/>
            <person name="Hauser L."/>
            <person name="Markowitz V."/>
            <person name="Cheng J.-F."/>
            <person name="Hugenholtz P."/>
            <person name="Woyke T."/>
            <person name="Wu D."/>
            <person name="Tindall B."/>
            <person name="Pomrenke H."/>
            <person name="Brambilla E."/>
            <person name="Klenk H.-P."/>
            <person name="Eisen J.A."/>
        </authorList>
    </citation>
    <scope>NUCLEOTIDE SEQUENCE [LARGE SCALE GENOMIC DNA]</scope>
    <source>
        <strain evidence="4">ATCC BAA-1392 / DSM 18658 / VKM B-2454 / MOB10</strain>
    </source>
</reference>
<feature type="compositionally biased region" description="Polar residues" evidence="1">
    <location>
        <begin position="263"/>
        <end position="273"/>
    </location>
</feature>
<feature type="compositionally biased region" description="Low complexity" evidence="1">
    <location>
        <begin position="251"/>
        <end position="262"/>
    </location>
</feature>
<feature type="compositionally biased region" description="Low complexity" evidence="1">
    <location>
        <begin position="167"/>
        <end position="177"/>
    </location>
</feature>
<dbReference type="EMBL" id="CP003364">
    <property type="protein sequence ID" value="AGA28117.1"/>
    <property type="molecule type" value="Genomic_DNA"/>
</dbReference>
<feature type="compositionally biased region" description="Polar residues" evidence="1">
    <location>
        <begin position="202"/>
        <end position="217"/>
    </location>
</feature>
<feature type="chain" id="PRO_5003940771" evidence="2">
    <location>
        <begin position="29"/>
        <end position="273"/>
    </location>
</feature>
<evidence type="ECO:0000256" key="2">
    <source>
        <dbReference type="SAM" id="SignalP"/>
    </source>
</evidence>